<dbReference type="KEGG" id="scor:J3U87_20525"/>
<dbReference type="Proteomes" id="UP000663929">
    <property type="component" value="Chromosome"/>
</dbReference>
<dbReference type="GO" id="GO:0016887">
    <property type="term" value="F:ATP hydrolysis activity"/>
    <property type="evidence" value="ECO:0007669"/>
    <property type="project" value="InterPro"/>
</dbReference>
<dbReference type="InterPro" id="IPR027417">
    <property type="entry name" value="P-loop_NTPase"/>
</dbReference>
<keyword evidence="6" id="KW-1185">Reference proteome</keyword>
<proteinExistence type="predicted"/>
<evidence type="ECO:0000313" key="6">
    <source>
        <dbReference type="Proteomes" id="UP000663929"/>
    </source>
</evidence>
<name>A0A8A4TD09_SULCO</name>
<dbReference type="SUPFAM" id="SSF52540">
    <property type="entry name" value="P-loop containing nucleoside triphosphate hydrolases"/>
    <property type="match status" value="1"/>
</dbReference>
<evidence type="ECO:0000256" key="1">
    <source>
        <dbReference type="ARBA" id="ARBA00022448"/>
    </source>
</evidence>
<evidence type="ECO:0000256" key="3">
    <source>
        <dbReference type="ARBA" id="ARBA00022840"/>
    </source>
</evidence>
<keyword evidence="2" id="KW-0547">Nucleotide-binding</keyword>
<dbReference type="InterPro" id="IPR051782">
    <property type="entry name" value="ABC_Transporter_VariousFunc"/>
</dbReference>
<dbReference type="Gene3D" id="3.40.50.300">
    <property type="entry name" value="P-loop containing nucleotide triphosphate hydrolases"/>
    <property type="match status" value="1"/>
</dbReference>
<gene>
    <name evidence="5" type="ORF">J3U87_20525</name>
</gene>
<dbReference type="GO" id="GO:0005524">
    <property type="term" value="F:ATP binding"/>
    <property type="evidence" value="ECO:0007669"/>
    <property type="project" value="UniProtKB-KW"/>
</dbReference>
<feature type="domain" description="ABC transporter" evidence="4">
    <location>
        <begin position="4"/>
        <end position="231"/>
    </location>
</feature>
<accession>A0A8A4TD09</accession>
<dbReference type="EMBL" id="CP071793">
    <property type="protein sequence ID" value="QTD47979.1"/>
    <property type="molecule type" value="Genomic_DNA"/>
</dbReference>
<evidence type="ECO:0000256" key="2">
    <source>
        <dbReference type="ARBA" id="ARBA00022741"/>
    </source>
</evidence>
<dbReference type="InterPro" id="IPR003593">
    <property type="entry name" value="AAA+_ATPase"/>
</dbReference>
<protein>
    <submittedName>
        <fullName evidence="5">ABC transporter ATP-binding protein</fullName>
    </submittedName>
</protein>
<dbReference type="AlphaFoldDB" id="A0A8A4TD09"/>
<keyword evidence="1" id="KW-0813">Transport</keyword>
<evidence type="ECO:0000259" key="4">
    <source>
        <dbReference type="PROSITE" id="PS50893"/>
    </source>
</evidence>
<dbReference type="InterPro" id="IPR003439">
    <property type="entry name" value="ABC_transporter-like_ATP-bd"/>
</dbReference>
<organism evidence="5 6">
    <name type="scientific">Sulfidibacter corallicola</name>
    <dbReference type="NCBI Taxonomy" id="2818388"/>
    <lineage>
        <taxon>Bacteria</taxon>
        <taxon>Pseudomonadati</taxon>
        <taxon>Acidobacteriota</taxon>
        <taxon>Holophagae</taxon>
        <taxon>Acanthopleuribacterales</taxon>
        <taxon>Acanthopleuribacteraceae</taxon>
        <taxon>Sulfidibacter</taxon>
    </lineage>
</organism>
<dbReference type="RefSeq" id="WP_237377643.1">
    <property type="nucleotide sequence ID" value="NZ_CP071793.1"/>
</dbReference>
<reference evidence="5" key="1">
    <citation type="submission" date="2021-03" db="EMBL/GenBank/DDBJ databases">
        <title>Acanthopleuribacteraceae sp. M133.</title>
        <authorList>
            <person name="Wang G."/>
        </authorList>
    </citation>
    <scope>NUCLEOTIDE SEQUENCE</scope>
    <source>
        <strain evidence="5">M133</strain>
    </source>
</reference>
<dbReference type="Pfam" id="PF00005">
    <property type="entry name" value="ABC_tran"/>
    <property type="match status" value="1"/>
</dbReference>
<dbReference type="PROSITE" id="PS50893">
    <property type="entry name" value="ABC_TRANSPORTER_2"/>
    <property type="match status" value="1"/>
</dbReference>
<dbReference type="SMART" id="SM00382">
    <property type="entry name" value="AAA"/>
    <property type="match status" value="1"/>
</dbReference>
<keyword evidence="3 5" id="KW-0067">ATP-binding</keyword>
<dbReference type="PANTHER" id="PTHR42939:SF1">
    <property type="entry name" value="ABC TRANSPORTER ATP-BINDING PROTEIN ALBC-RELATED"/>
    <property type="match status" value="1"/>
</dbReference>
<dbReference type="CDD" id="cd03230">
    <property type="entry name" value="ABC_DR_subfamily_A"/>
    <property type="match status" value="1"/>
</dbReference>
<evidence type="ECO:0000313" key="5">
    <source>
        <dbReference type="EMBL" id="QTD47979.1"/>
    </source>
</evidence>
<sequence>MAIVEIERLEFGYSYSEPVLNGLDLSLTPGSAVGLLGRNGAGKTTLIQLLLGILRPAKGSVRIFGKDPVRDPVEVKRRIGSVVGGQVYPMRMSGFDLAELHRNLYPTWDLKYFNRLANAFELREEQVWAELSTGRKAQLSLACALAHHPEFLILDEPTANLDPVARRTFLSVIVEHLATHETTLIVSSHQLDDVQRLVQQVAFLDQGHIRFEADLANMAETTTLLRFSAEHGQGVLNHFEGCLKVESVEGEIQALFAKTRQELTTRIETHCPQIDAHLESLTLEEFFLKLLGTGA</sequence>
<dbReference type="PANTHER" id="PTHR42939">
    <property type="entry name" value="ABC TRANSPORTER ATP-BINDING PROTEIN ALBC-RELATED"/>
    <property type="match status" value="1"/>
</dbReference>